<evidence type="ECO:0000313" key="3">
    <source>
        <dbReference type="EMBL" id="WYJ93018.1"/>
    </source>
</evidence>
<dbReference type="Pfam" id="PF00814">
    <property type="entry name" value="TsaD"/>
    <property type="match status" value="1"/>
</dbReference>
<dbReference type="OrthoDB" id="9784166at2"/>
<evidence type="ECO:0000313" key="2">
    <source>
        <dbReference type="EMBL" id="OUZ35714.1"/>
    </source>
</evidence>
<evidence type="ECO:0000259" key="1">
    <source>
        <dbReference type="Pfam" id="PF00814"/>
    </source>
</evidence>
<dbReference type="PANTHER" id="PTHR11735">
    <property type="entry name" value="TRNA N6-ADENOSINE THREONYLCARBAMOYLTRANSFERASE"/>
    <property type="match status" value="1"/>
</dbReference>
<accession>A0A200JEX0</accession>
<gene>
    <name evidence="3" type="ORF">A5889_000497</name>
    <name evidence="2" type="ORF">A5889_001190</name>
</gene>
<dbReference type="GO" id="GO:0002949">
    <property type="term" value="P:tRNA threonylcarbamoyladenosine modification"/>
    <property type="evidence" value="ECO:0007669"/>
    <property type="project" value="InterPro"/>
</dbReference>
<proteinExistence type="predicted"/>
<keyword evidence="4" id="KW-1185">Reference proteome</keyword>
<sequence>MRILAIDTSNQTLSIAVCDEEKILGQYTITVKRNHSLTLMPAITQLMKDIGLKPKELDRIVVAQGPGSYTGLRIGVTTAKTLAYTLNKELVGISSLKTVAANCISVKGVIVPLFDARRNNVYTGAYEYINGELQTIIADQHISLEEWLKQLKEFEHIYFVGEDAVKFQEQIKEILPDAVINTIPQWQTPNASVLAGLGRTAEPSMDIHHFLPDYLKRVEAEENWLKEHKPEGETYVEKI</sequence>
<organism evidence="2">
    <name type="scientific">Candidatus Enterococcus dunnyi</name>
    <dbReference type="NCBI Taxonomy" id="1834192"/>
    <lineage>
        <taxon>Bacteria</taxon>
        <taxon>Bacillati</taxon>
        <taxon>Bacillota</taxon>
        <taxon>Bacilli</taxon>
        <taxon>Lactobacillales</taxon>
        <taxon>Enterococcaceae</taxon>
        <taxon>Enterococcus</taxon>
    </lineage>
</organism>
<dbReference type="AlphaFoldDB" id="A0A200JEX0"/>
<reference evidence="3" key="2">
    <citation type="submission" date="2017-05" db="EMBL/GenBank/DDBJ databases">
        <authorList>
            <consortium name="The Broad Institute Genomics Platform"/>
            <consortium name="The Broad Institute Genomic Center for Infectious Diseases"/>
            <person name="Earl A."/>
            <person name="Manson A."/>
            <person name="Schwartman J."/>
            <person name="Gilmore M."/>
            <person name="Abouelleil A."/>
            <person name="Cao P."/>
            <person name="Chapman S."/>
            <person name="Cusick C."/>
            <person name="Shea T."/>
            <person name="Young S."/>
            <person name="Neafsey D."/>
            <person name="Nusbaum C."/>
            <person name="Birren B."/>
        </authorList>
    </citation>
    <scope>NUCLEOTIDE SEQUENCE</scope>
    <source>
        <strain evidence="3">9D6_DIV0238</strain>
    </source>
</reference>
<evidence type="ECO:0000313" key="4">
    <source>
        <dbReference type="Proteomes" id="UP000196151"/>
    </source>
</evidence>
<dbReference type="InterPro" id="IPR043129">
    <property type="entry name" value="ATPase_NBD"/>
</dbReference>
<dbReference type="Gene3D" id="3.30.420.40">
    <property type="match status" value="2"/>
</dbReference>
<dbReference type="EMBL" id="NIBQ01000001">
    <property type="protein sequence ID" value="OUZ35714.1"/>
    <property type="molecule type" value="Genomic_DNA"/>
</dbReference>
<dbReference type="InterPro" id="IPR022496">
    <property type="entry name" value="T6A_TsaB"/>
</dbReference>
<feature type="domain" description="Gcp-like" evidence="1">
    <location>
        <begin position="31"/>
        <end position="224"/>
    </location>
</feature>
<dbReference type="Proteomes" id="UP000196151">
    <property type="component" value="Chromosome"/>
</dbReference>
<dbReference type="RefSeq" id="WP_087640440.1">
    <property type="nucleotide sequence ID" value="NZ_CP147246.1"/>
</dbReference>
<dbReference type="SUPFAM" id="SSF53067">
    <property type="entry name" value="Actin-like ATPase domain"/>
    <property type="match status" value="2"/>
</dbReference>
<dbReference type="CDD" id="cd24032">
    <property type="entry name" value="ASKHA_NBD_TsaB"/>
    <property type="match status" value="1"/>
</dbReference>
<reference evidence="2" key="1">
    <citation type="submission" date="2017-05" db="EMBL/GenBank/DDBJ databases">
        <title>The Genome Sequence of Enterococcus sp. 9D6_DIV0238.</title>
        <authorList>
            <consortium name="The Broad Institute Genomics Platform"/>
            <consortium name="The Broad Institute Genomic Center for Infectious Diseases"/>
            <person name="Earl A."/>
            <person name="Manson A."/>
            <person name="Schwartman J."/>
            <person name="Gilmore M."/>
            <person name="Abouelleil A."/>
            <person name="Cao P."/>
            <person name="Chapman S."/>
            <person name="Cusick C."/>
            <person name="Shea T."/>
            <person name="Young S."/>
            <person name="Neafsey D."/>
            <person name="Nusbaum C."/>
            <person name="Birren B."/>
        </authorList>
    </citation>
    <scope>NUCLEOTIDE SEQUENCE [LARGE SCALE GENOMIC DNA]</scope>
    <source>
        <strain evidence="2">9D6_DIV0238</strain>
    </source>
</reference>
<dbReference type="EMBL" id="CP147246">
    <property type="protein sequence ID" value="WYJ93018.1"/>
    <property type="molecule type" value="Genomic_DNA"/>
</dbReference>
<dbReference type="InterPro" id="IPR000905">
    <property type="entry name" value="Gcp-like_dom"/>
</dbReference>
<name>A0A200JEX0_9ENTE</name>
<reference evidence="3" key="3">
    <citation type="submission" date="2024-03" db="EMBL/GenBank/DDBJ databases">
        <title>The Genome Sequence of Enterococcus sp. DIV0238c.</title>
        <authorList>
            <consortium name="The Broad Institute Genomics Platform"/>
            <consortium name="The Broad Institute Microbial Omics Core"/>
            <consortium name="The Broad Institute Genomic Center for Infectious Diseases"/>
            <person name="Earl A."/>
            <person name="Manson A."/>
            <person name="Gilmore M."/>
            <person name="Schwartman J."/>
            <person name="Shea T."/>
            <person name="Abouelleil A."/>
            <person name="Cao P."/>
            <person name="Chapman S."/>
            <person name="Cusick C."/>
            <person name="Young S."/>
            <person name="Neafsey D."/>
            <person name="Nusbaum C."/>
            <person name="Birren B."/>
        </authorList>
    </citation>
    <scope>NUCLEOTIDE SEQUENCE</scope>
    <source>
        <strain evidence="3">9D6_DIV0238</strain>
    </source>
</reference>
<dbReference type="GO" id="GO:0005829">
    <property type="term" value="C:cytosol"/>
    <property type="evidence" value="ECO:0007669"/>
    <property type="project" value="TreeGrafter"/>
</dbReference>
<protein>
    <submittedName>
        <fullName evidence="2">tRNA threonylcarbamoyl adenosine modification protein YeaZ</fullName>
    </submittedName>
</protein>
<dbReference type="PANTHER" id="PTHR11735:SF11">
    <property type="entry name" value="TRNA THREONYLCARBAMOYLADENOSINE BIOSYNTHESIS PROTEIN TSAB"/>
    <property type="match status" value="1"/>
</dbReference>
<dbReference type="NCBIfam" id="TIGR03725">
    <property type="entry name" value="T6A_YeaZ"/>
    <property type="match status" value="1"/>
</dbReference>